<reference evidence="4 5" key="1">
    <citation type="submission" date="2023-08" db="EMBL/GenBank/DDBJ databases">
        <authorList>
            <person name="Park J.-S."/>
        </authorList>
    </citation>
    <scope>NUCLEOTIDE SEQUENCE [LARGE SCALE GENOMIC DNA]</scope>
    <source>
        <strain evidence="4 5">2205SS18-9</strain>
    </source>
</reference>
<evidence type="ECO:0000256" key="2">
    <source>
        <dbReference type="PROSITE-ProRule" id="PRU01248"/>
    </source>
</evidence>
<protein>
    <submittedName>
        <fullName evidence="4">Phage integrase N-terminal SAM-like domain-containing protein</fullName>
    </submittedName>
</protein>
<comment type="caution">
    <text evidence="4">The sequence shown here is derived from an EMBL/GenBank/DDBJ whole genome shotgun (WGS) entry which is preliminary data.</text>
</comment>
<dbReference type="InterPro" id="IPR004107">
    <property type="entry name" value="Integrase_SAM-like_N"/>
</dbReference>
<evidence type="ECO:0000256" key="1">
    <source>
        <dbReference type="ARBA" id="ARBA00023125"/>
    </source>
</evidence>
<accession>A0ABT9IV35</accession>
<dbReference type="InterPro" id="IPR011010">
    <property type="entry name" value="DNA_brk_join_enz"/>
</dbReference>
<proteinExistence type="predicted"/>
<keyword evidence="5" id="KW-1185">Reference proteome</keyword>
<dbReference type="Proteomes" id="UP001231941">
    <property type="component" value="Unassembled WGS sequence"/>
</dbReference>
<gene>
    <name evidence="4" type="ORF">Q5Y73_03710</name>
</gene>
<evidence type="ECO:0000313" key="4">
    <source>
        <dbReference type="EMBL" id="MDP5273198.1"/>
    </source>
</evidence>
<dbReference type="PROSITE" id="PS51900">
    <property type="entry name" value="CB"/>
    <property type="match status" value="1"/>
</dbReference>
<organism evidence="4 5">
    <name type="scientific">Chengkuizengella axinellae</name>
    <dbReference type="NCBI Taxonomy" id="3064388"/>
    <lineage>
        <taxon>Bacteria</taxon>
        <taxon>Bacillati</taxon>
        <taxon>Bacillota</taxon>
        <taxon>Bacilli</taxon>
        <taxon>Bacillales</taxon>
        <taxon>Paenibacillaceae</taxon>
        <taxon>Chengkuizengella</taxon>
    </lineage>
</organism>
<keyword evidence="1 2" id="KW-0238">DNA-binding</keyword>
<name>A0ABT9IV35_9BACL</name>
<dbReference type="RefSeq" id="WP_305990483.1">
    <property type="nucleotide sequence ID" value="NZ_JAVAMP010000001.1"/>
</dbReference>
<dbReference type="EMBL" id="JAVAMP010000001">
    <property type="protein sequence ID" value="MDP5273198.1"/>
    <property type="molecule type" value="Genomic_DNA"/>
</dbReference>
<sequence>MPKFQIEVESGEYIAPEKMKVVDFIEEWQEKYAVKQLASRTFDNYMSQIKTRIIPAFGQKRIDQIKTMHLVNFFNDLEKEGKLASGTIHYIHRVLNNIFNRAVEW</sequence>
<dbReference type="InterPro" id="IPR010998">
    <property type="entry name" value="Integrase_recombinase_N"/>
</dbReference>
<dbReference type="InterPro" id="IPR044068">
    <property type="entry name" value="CB"/>
</dbReference>
<evidence type="ECO:0000313" key="5">
    <source>
        <dbReference type="Proteomes" id="UP001231941"/>
    </source>
</evidence>
<evidence type="ECO:0000259" key="3">
    <source>
        <dbReference type="PROSITE" id="PS51900"/>
    </source>
</evidence>
<dbReference type="SUPFAM" id="SSF56349">
    <property type="entry name" value="DNA breaking-rejoining enzymes"/>
    <property type="match status" value="1"/>
</dbReference>
<feature type="domain" description="Core-binding (CB)" evidence="3">
    <location>
        <begin position="19"/>
        <end position="103"/>
    </location>
</feature>
<dbReference type="Pfam" id="PF14659">
    <property type="entry name" value="Phage_int_SAM_3"/>
    <property type="match status" value="1"/>
</dbReference>
<dbReference type="Gene3D" id="1.10.150.130">
    <property type="match status" value="1"/>
</dbReference>